<gene>
    <name evidence="6" type="primary">NOXRED1</name>
</gene>
<dbReference type="FunFam" id="3.40.50.720:FF:000447">
    <property type="entry name" value="NADP dependent oxidoreductase domain containing 1"/>
    <property type="match status" value="1"/>
</dbReference>
<dbReference type="InterPro" id="IPR028939">
    <property type="entry name" value="P5C_Rdtase_cat_N"/>
</dbReference>
<dbReference type="GO" id="GO:0004735">
    <property type="term" value="F:pyrroline-5-carboxylate reductase activity"/>
    <property type="evidence" value="ECO:0007669"/>
    <property type="project" value="TreeGrafter"/>
</dbReference>
<reference evidence="6" key="2">
    <citation type="submission" date="2025-08" db="UniProtKB">
        <authorList>
            <consortium name="Ensembl"/>
        </authorList>
    </citation>
    <scope>IDENTIFICATION</scope>
</reference>
<dbReference type="KEGG" id="lcm:102355523"/>
<dbReference type="EMBL" id="AFYH01003060">
    <property type="status" value="NOT_ANNOTATED_CDS"/>
    <property type="molecule type" value="Genomic_DNA"/>
</dbReference>
<organism evidence="6 7">
    <name type="scientific">Latimeria chalumnae</name>
    <name type="common">Coelacanth</name>
    <dbReference type="NCBI Taxonomy" id="7897"/>
    <lineage>
        <taxon>Eukaryota</taxon>
        <taxon>Metazoa</taxon>
        <taxon>Chordata</taxon>
        <taxon>Craniata</taxon>
        <taxon>Vertebrata</taxon>
        <taxon>Euteleostomi</taxon>
        <taxon>Coelacanthiformes</taxon>
        <taxon>Coelacanthidae</taxon>
        <taxon>Latimeria</taxon>
    </lineage>
</organism>
<evidence type="ECO:0000256" key="3">
    <source>
        <dbReference type="ARBA" id="ARBA00054560"/>
    </source>
</evidence>
<dbReference type="OMA" id="YCDSFGI"/>
<keyword evidence="2" id="KW-0560">Oxidoreductase</keyword>
<comment type="function">
    <text evidence="3">Probable oxidoreductase.</text>
</comment>
<dbReference type="InterPro" id="IPR036291">
    <property type="entry name" value="NAD(P)-bd_dom_sf"/>
</dbReference>
<dbReference type="GeneID" id="102355523"/>
<dbReference type="STRING" id="7897.ENSLACP00000016313"/>
<evidence type="ECO:0000256" key="4">
    <source>
        <dbReference type="ARBA" id="ARBA00072230"/>
    </source>
</evidence>
<dbReference type="PANTHER" id="PTHR11645:SF58">
    <property type="entry name" value="NADP-DEPENDENT OXIDOREDUCTASE DOMAIN-CONTAINING PROTEIN 1"/>
    <property type="match status" value="1"/>
</dbReference>
<dbReference type="RefSeq" id="XP_005986683.1">
    <property type="nucleotide sequence ID" value="XM_005986621.3"/>
</dbReference>
<dbReference type="OrthoDB" id="195672at2759"/>
<dbReference type="AlphaFoldDB" id="H3B342"/>
<comment type="similarity">
    <text evidence="1">Belongs to the pyrroline-5-carboxylate reductase family.</text>
</comment>
<dbReference type="InParanoid" id="H3B342"/>
<name>H3B342_LATCH</name>
<evidence type="ECO:0000313" key="7">
    <source>
        <dbReference type="Proteomes" id="UP000008672"/>
    </source>
</evidence>
<feature type="domain" description="Pyrroline-5-carboxylate reductase catalytic N-terminal" evidence="5">
    <location>
        <begin position="80"/>
        <end position="168"/>
    </location>
</feature>
<evidence type="ECO:0000256" key="2">
    <source>
        <dbReference type="ARBA" id="ARBA00023002"/>
    </source>
</evidence>
<accession>H3B342</accession>
<evidence type="ECO:0000256" key="1">
    <source>
        <dbReference type="ARBA" id="ARBA00005525"/>
    </source>
</evidence>
<dbReference type="HOGENOM" id="CLU_075978_0_0_1"/>
<dbReference type="PANTHER" id="PTHR11645">
    <property type="entry name" value="PYRROLINE-5-CARBOXYLATE REDUCTASE"/>
    <property type="match status" value="1"/>
</dbReference>
<dbReference type="GeneTree" id="ENSGT00950000183044"/>
<dbReference type="eggNOG" id="KOG3124">
    <property type="taxonomic scope" value="Eukaryota"/>
</dbReference>
<evidence type="ECO:0000313" key="6">
    <source>
        <dbReference type="Ensembl" id="ENSLACP00000016313.2"/>
    </source>
</evidence>
<evidence type="ECO:0000259" key="5">
    <source>
        <dbReference type="Pfam" id="PF03807"/>
    </source>
</evidence>
<dbReference type="Proteomes" id="UP000008672">
    <property type="component" value="Unassembled WGS sequence"/>
</dbReference>
<reference evidence="6" key="3">
    <citation type="submission" date="2025-09" db="UniProtKB">
        <authorList>
            <consortium name="Ensembl"/>
        </authorList>
    </citation>
    <scope>IDENTIFICATION</scope>
</reference>
<dbReference type="Pfam" id="PF03807">
    <property type="entry name" value="F420_oxidored"/>
    <property type="match status" value="1"/>
</dbReference>
<dbReference type="Gene3D" id="3.40.50.720">
    <property type="entry name" value="NAD(P)-binding Rossmann-like Domain"/>
    <property type="match status" value="1"/>
</dbReference>
<protein>
    <recommendedName>
        <fullName evidence="4">NADP-dependent oxidoreductase domain-containing protein 1</fullName>
    </recommendedName>
</protein>
<dbReference type="Ensembl" id="ENSLACT00000016427.2">
    <property type="protein sequence ID" value="ENSLACP00000016313.2"/>
    <property type="gene ID" value="ENSLACG00000014373.2"/>
</dbReference>
<sequence length="348" mass="38666">MSDLTANLKSFQFEHGLSQDEKQLLNLRSRVWGLTVSACAHATFFCKVISAFRQNIQTGDGSLAPKVSKLFSSSSAPDLKVGILGCGYIGKQVAKAIMELTDLTAANINVSTRRPETLVELQSAGVECFYNNSGLATWADILFLCCLPCHLPKVCSDIRDHLPKSCIVYSVATAVPLLRLKKLLCHRAIIKPEYHFTESKKSSVWATFGKVTSVLQMPAVIDATCPYLPQGGICLNSKWYEAILYCALNVCSSLQLNCSRSLETLNDLFLIKQLKAEEQDGKQPLFTCESFVNKYFTSLLSKNLFFPQFDLVAVQTKDTPLSRFLAENFLIQDQLIQAYRVTFGQISV</sequence>
<reference evidence="7" key="1">
    <citation type="submission" date="2011-08" db="EMBL/GenBank/DDBJ databases">
        <title>The draft genome of Latimeria chalumnae.</title>
        <authorList>
            <person name="Di Palma F."/>
            <person name="Alfoldi J."/>
            <person name="Johnson J."/>
            <person name="Berlin A."/>
            <person name="Gnerre S."/>
            <person name="Jaffe D."/>
            <person name="MacCallum I."/>
            <person name="Young S."/>
            <person name="Walker B.J."/>
            <person name="Lander E."/>
            <person name="Lindblad-Toh K."/>
        </authorList>
    </citation>
    <scope>NUCLEOTIDE SEQUENCE [LARGE SCALE GENOMIC DNA]</scope>
    <source>
        <strain evidence="7">Wild caught</strain>
    </source>
</reference>
<dbReference type="GO" id="GO:0055129">
    <property type="term" value="P:L-proline biosynthetic process"/>
    <property type="evidence" value="ECO:0007669"/>
    <property type="project" value="TreeGrafter"/>
</dbReference>
<proteinExistence type="inferred from homology"/>
<keyword evidence="7" id="KW-1185">Reference proteome</keyword>
<dbReference type="SUPFAM" id="SSF51735">
    <property type="entry name" value="NAD(P)-binding Rossmann-fold domains"/>
    <property type="match status" value="1"/>
</dbReference>
<dbReference type="CTD" id="122945"/>